<dbReference type="GO" id="GO:0009236">
    <property type="term" value="P:cobalamin biosynthetic process"/>
    <property type="evidence" value="ECO:0007669"/>
    <property type="project" value="UniProtKB-UniRule"/>
</dbReference>
<protein>
    <recommendedName>
        <fullName evidence="7">Cobyrinate a,c-diamide synthase</fullName>
        <ecNumber evidence="7">6.3.5.11</ecNumber>
    </recommendedName>
    <alternativeName>
        <fullName evidence="7">Cobyrinic acid a,c-diamide synthetase</fullName>
    </alternativeName>
</protein>
<dbReference type="Proteomes" id="UP000294545">
    <property type="component" value="Unassembled WGS sequence"/>
</dbReference>
<dbReference type="SUPFAM" id="SSF52540">
    <property type="entry name" value="P-loop containing nucleoside triphosphate hydrolases"/>
    <property type="match status" value="1"/>
</dbReference>
<keyword evidence="11" id="KW-1185">Reference proteome</keyword>
<evidence type="ECO:0000256" key="1">
    <source>
        <dbReference type="ARBA" id="ARBA00001946"/>
    </source>
</evidence>
<dbReference type="EC" id="6.3.5.11" evidence="7"/>
<dbReference type="NCBIfam" id="NF002204">
    <property type="entry name" value="PRK01077.1"/>
    <property type="match status" value="1"/>
</dbReference>
<evidence type="ECO:0000256" key="7">
    <source>
        <dbReference type="HAMAP-Rule" id="MF_00027"/>
    </source>
</evidence>
<dbReference type="HAMAP" id="MF_00027">
    <property type="entry name" value="CobB_CbiA"/>
    <property type="match status" value="1"/>
</dbReference>
<dbReference type="Pfam" id="PF01656">
    <property type="entry name" value="CbiA"/>
    <property type="match status" value="1"/>
</dbReference>
<dbReference type="AlphaFoldDB" id="A0A4V2Q1R5"/>
<reference evidence="10 11" key="1">
    <citation type="submission" date="2019-03" db="EMBL/GenBank/DDBJ databases">
        <title>Genomic Encyclopedia of Type Strains, Phase IV (KMG-IV): sequencing the most valuable type-strain genomes for metagenomic binning, comparative biology and taxonomic classification.</title>
        <authorList>
            <person name="Goeker M."/>
        </authorList>
    </citation>
    <scope>NUCLEOTIDE SEQUENCE [LARGE SCALE GENOMIC DNA]</scope>
    <source>
        <strain evidence="10 11">DSM 24176</strain>
    </source>
</reference>
<keyword evidence="6 7" id="KW-0315">Glutamine amidotransferase</keyword>
<organism evidence="10 11">
    <name type="scientific">Natranaerovirga hydrolytica</name>
    <dbReference type="NCBI Taxonomy" id="680378"/>
    <lineage>
        <taxon>Bacteria</taxon>
        <taxon>Bacillati</taxon>
        <taxon>Bacillota</taxon>
        <taxon>Clostridia</taxon>
        <taxon>Lachnospirales</taxon>
        <taxon>Natranaerovirgaceae</taxon>
        <taxon>Natranaerovirga</taxon>
    </lineage>
</organism>
<comment type="similarity">
    <text evidence="7">Belongs to the CobB/CbiA family.</text>
</comment>
<dbReference type="Gene3D" id="3.40.50.300">
    <property type="entry name" value="P-loop containing nucleotide triphosphate hydrolases"/>
    <property type="match status" value="2"/>
</dbReference>
<dbReference type="SUPFAM" id="SSF52317">
    <property type="entry name" value="Class I glutamine amidotransferase-like"/>
    <property type="match status" value="1"/>
</dbReference>
<keyword evidence="4 7" id="KW-0067">ATP-binding</keyword>
<evidence type="ECO:0000256" key="6">
    <source>
        <dbReference type="ARBA" id="ARBA00022962"/>
    </source>
</evidence>
<evidence type="ECO:0000256" key="5">
    <source>
        <dbReference type="ARBA" id="ARBA00022842"/>
    </source>
</evidence>
<dbReference type="InterPro" id="IPR029062">
    <property type="entry name" value="Class_I_gatase-like"/>
</dbReference>
<keyword evidence="2 7" id="KW-0436">Ligase</keyword>
<dbReference type="GO" id="GO:0005524">
    <property type="term" value="F:ATP binding"/>
    <property type="evidence" value="ECO:0007669"/>
    <property type="project" value="UniProtKB-UniRule"/>
</dbReference>
<dbReference type="RefSeq" id="WP_243116984.1">
    <property type="nucleotide sequence ID" value="NZ_SMGQ01000011.1"/>
</dbReference>
<name>A0A4V2Q1R5_9FIRM</name>
<comment type="domain">
    <text evidence="7">Comprises of two domains. The C-terminal domain contains the binding site for glutamine and catalyzes the hydrolysis of this substrate to glutamate and ammonia. The N-terminal domain is anticipated to bind ATP and cobyrinate and catalyzes the ultimate synthesis of the diamide product. The ammonia produced via the glutaminase domain is probably translocated to the adjacent domain via a molecular tunnel, where it reacts with an activated intermediate.</text>
</comment>
<dbReference type="Pfam" id="PF07685">
    <property type="entry name" value="GATase_3"/>
    <property type="match status" value="1"/>
</dbReference>
<evidence type="ECO:0000259" key="8">
    <source>
        <dbReference type="Pfam" id="PF01656"/>
    </source>
</evidence>
<dbReference type="NCBIfam" id="TIGR00379">
    <property type="entry name" value="cobB"/>
    <property type="match status" value="1"/>
</dbReference>
<comment type="miscellaneous">
    <text evidence="7">The a and c carboxylates of cobyrinate are activated for nucleophilic attack via formation of a phosphorylated intermediate by ATP. CbiA catalyzes first the amidation of the c-carboxylate, and then that of the a-carboxylate.</text>
</comment>
<keyword evidence="7" id="KW-0169">Cobalamin biosynthesis</keyword>
<evidence type="ECO:0000259" key="9">
    <source>
        <dbReference type="Pfam" id="PF07685"/>
    </source>
</evidence>
<dbReference type="PANTHER" id="PTHR43873">
    <property type="entry name" value="COBYRINATE A,C-DIAMIDE SYNTHASE"/>
    <property type="match status" value="1"/>
</dbReference>
<gene>
    <name evidence="7" type="primary">cbiA</name>
    <name evidence="10" type="ORF">EDC19_1084</name>
</gene>
<feature type="active site" description="Nucleophile" evidence="7">
    <location>
        <position position="331"/>
    </location>
</feature>
<dbReference type="PANTHER" id="PTHR43873:SF1">
    <property type="entry name" value="COBYRINATE A,C-DIAMIDE SYNTHASE"/>
    <property type="match status" value="1"/>
</dbReference>
<feature type="site" description="Increases nucleophilicity of active site Cys" evidence="7">
    <location>
        <position position="436"/>
    </location>
</feature>
<dbReference type="CDD" id="cd03130">
    <property type="entry name" value="GATase1_CobB"/>
    <property type="match status" value="1"/>
</dbReference>
<feature type="domain" description="CobQ/CobB/MinD/ParA nucleotide binding" evidence="8">
    <location>
        <begin position="6"/>
        <end position="190"/>
    </location>
</feature>
<comment type="pathway">
    <text evidence="7">Cofactor biosynthesis; adenosylcobalamin biosynthesis; cob(II)yrinate a,c-diamide from sirohydrochlorin (anaerobic route): step 10/10.</text>
</comment>
<accession>A0A4V2Q1R5</accession>
<dbReference type="PROSITE" id="PS51274">
    <property type="entry name" value="GATASE_COBBQ"/>
    <property type="match status" value="1"/>
</dbReference>
<dbReference type="EMBL" id="SMGQ01000011">
    <property type="protein sequence ID" value="TCK98651.1"/>
    <property type="molecule type" value="Genomic_DNA"/>
</dbReference>
<dbReference type="InterPro" id="IPR002586">
    <property type="entry name" value="CobQ/CobB/MinD/ParA_Nub-bd_dom"/>
</dbReference>
<evidence type="ECO:0000256" key="4">
    <source>
        <dbReference type="ARBA" id="ARBA00022840"/>
    </source>
</evidence>
<dbReference type="InterPro" id="IPR011698">
    <property type="entry name" value="GATase_3"/>
</dbReference>
<sequence length="461" mass="51732">MNQPRIMIAGTSSNVGKTTITMGLLAAIGKRQVVQGYKVGPDYIDPSYHTYITKRNCRNLDGYLMDDITIKTLFVKHMHQADIGIIEGVMGLYDGVGTDKDIGSSASIAKTLSCPVVLVVDGSGVSTSVAAIVKGFADFDKDVDIQGIILNKVNTKRHYELLKTAIEQYTHVTCYGYLPKNNIEKIQSRHLGLIPSIEMKNLDEKTEQLRNEVEKTIDVEGIINLANKHQQTINIPKQPDIPQVDTVHIGVAYDEGFHFYYKDNLELLESMGATLHYFSPIRDTHLPEQLDLLYFGGGFPEVFAKALERNVAIKEEILKRLDQGIPYFAECGGLMYLNKELIDLEGNKYEMVGWFDGQCRMTKRLQRFGYKTLTLKEDTLLGPKGTEVNIHEFHHSEAVAINAKKVYDLKKERDGQIVNEYECGYCKGNGVAGYPHIHFYSNLQIPVNLLKAAMQISRDGS</sequence>
<dbReference type="InterPro" id="IPR027417">
    <property type="entry name" value="P-loop_NTPase"/>
</dbReference>
<dbReference type="GO" id="GO:0042242">
    <property type="term" value="F:cobyrinic acid a,c-diamide synthase activity"/>
    <property type="evidence" value="ECO:0007669"/>
    <property type="project" value="UniProtKB-UniRule"/>
</dbReference>
<dbReference type="InterPro" id="IPR004484">
    <property type="entry name" value="CbiA/CobB_synth"/>
</dbReference>
<proteinExistence type="inferred from homology"/>
<comment type="caution">
    <text evidence="10">The sequence shown here is derived from an EMBL/GenBank/DDBJ whole genome shotgun (WGS) entry which is preliminary data.</text>
</comment>
<evidence type="ECO:0000256" key="2">
    <source>
        <dbReference type="ARBA" id="ARBA00022598"/>
    </source>
</evidence>
<dbReference type="CDD" id="cd05388">
    <property type="entry name" value="CobB_N"/>
    <property type="match status" value="1"/>
</dbReference>
<evidence type="ECO:0000313" key="11">
    <source>
        <dbReference type="Proteomes" id="UP000294545"/>
    </source>
</evidence>
<keyword evidence="5 7" id="KW-0460">Magnesium</keyword>
<evidence type="ECO:0000313" key="10">
    <source>
        <dbReference type="EMBL" id="TCK98651.1"/>
    </source>
</evidence>
<feature type="domain" description="CobB/CobQ-like glutamine amidotransferase" evidence="9">
    <location>
        <begin position="249"/>
        <end position="441"/>
    </location>
</feature>
<comment type="function">
    <text evidence="7">Catalyzes the ATP-dependent amidation of the two carboxylate groups at positions a and c of cobyrinate, using either L-glutamine or ammonia as the nitrogen source.</text>
</comment>
<evidence type="ECO:0000256" key="3">
    <source>
        <dbReference type="ARBA" id="ARBA00022741"/>
    </source>
</evidence>
<comment type="cofactor">
    <cofactor evidence="1 7">
        <name>Mg(2+)</name>
        <dbReference type="ChEBI" id="CHEBI:18420"/>
    </cofactor>
</comment>
<keyword evidence="3 7" id="KW-0547">Nucleotide-binding</keyword>
<dbReference type="Gene3D" id="3.40.50.880">
    <property type="match status" value="1"/>
</dbReference>
<comment type="catalytic activity">
    <reaction evidence="7">
        <text>cob(II)yrinate + 2 L-glutamine + 2 ATP + 2 H2O = cob(II)yrinate a,c diamide + 2 L-glutamate + 2 ADP + 2 phosphate + 2 H(+)</text>
        <dbReference type="Rhea" id="RHEA:26289"/>
        <dbReference type="ChEBI" id="CHEBI:15377"/>
        <dbReference type="ChEBI" id="CHEBI:15378"/>
        <dbReference type="ChEBI" id="CHEBI:29985"/>
        <dbReference type="ChEBI" id="CHEBI:30616"/>
        <dbReference type="ChEBI" id="CHEBI:43474"/>
        <dbReference type="ChEBI" id="CHEBI:58359"/>
        <dbReference type="ChEBI" id="CHEBI:58537"/>
        <dbReference type="ChEBI" id="CHEBI:58894"/>
        <dbReference type="ChEBI" id="CHEBI:456216"/>
        <dbReference type="EC" id="6.3.5.11"/>
    </reaction>
</comment>
<dbReference type="UniPathway" id="UPA00148">
    <property type="reaction ID" value="UER00231"/>
</dbReference>